<keyword evidence="1" id="KW-0472">Membrane</keyword>
<gene>
    <name evidence="2" type="ORF">ABS767_12140</name>
</gene>
<dbReference type="EMBL" id="JBELQC010000001">
    <property type="protein sequence ID" value="MFL9841716.1"/>
    <property type="molecule type" value="Genomic_DNA"/>
</dbReference>
<proteinExistence type="predicted"/>
<keyword evidence="1" id="KW-0812">Transmembrane</keyword>
<organism evidence="2 3">
    <name type="scientific">Sphingomonas plantiphila</name>
    <dbReference type="NCBI Taxonomy" id="3163295"/>
    <lineage>
        <taxon>Bacteria</taxon>
        <taxon>Pseudomonadati</taxon>
        <taxon>Pseudomonadota</taxon>
        <taxon>Alphaproteobacteria</taxon>
        <taxon>Sphingomonadales</taxon>
        <taxon>Sphingomonadaceae</taxon>
        <taxon>Sphingomonas</taxon>
    </lineage>
</organism>
<feature type="transmembrane region" description="Helical" evidence="1">
    <location>
        <begin position="573"/>
        <end position="590"/>
    </location>
</feature>
<keyword evidence="1" id="KW-1133">Transmembrane helix</keyword>
<dbReference type="SUPFAM" id="SSF52317">
    <property type="entry name" value="Class I glutamine amidotransferase-like"/>
    <property type="match status" value="1"/>
</dbReference>
<sequence length="602" mass="63715">MAGPELIAAALIALATLVAIVRLAIVRRDSRAALLVALMLASAALLYLTLSPPRLPVGGETLVVATAEAPATIAAGAGERVVSLPEAPAVVGAERVPDLATAVRRYRQVQRIRIVGRGLTARDRDSDVGVPVAFRPIAVPPGLIRLDPPADVPAGSVFILSGAARGLNGGSAELLDPAGRRVDQRRIGEDGAFSMGGTARTAGLALFTVRLRDARKAIVSDTQLPVRASTTRPTRVLLVGAPSPETKYLRRWATDSGLDLTSQLDVGGAVRLGDAPVSLSAATLGRADALIIDDRSWNALGQGTRASVAQAVRNGLGIVVRMTGPATPELRRSLRTIGLAIEGGAETQPVALPPLAADGDMLEARRGPGEADAPDDLNALDDPVPQLMRFSVTGGRDLVPAISDDAGSVLAGWEQLGQGRAALWTVADSFALVLNGQAQRYYQWWSETLSAVARPDRRFRPDLPALARVGDRVPICGLEGRPRVVDPAGETVPVAIDPRSGQRGCAAYWPKRPGVHEVVQPTAAGARSFAFYIQPAAALAPLRALETAEATRVWAERQQRKTMSTPPDRDGPAWPWFLGWLVVSAALWIAERRWRRPGVQRA</sequence>
<protein>
    <submittedName>
        <fullName evidence="2">Carboxypeptidase regulatory-like domain-containing protein</fullName>
    </submittedName>
</protein>
<dbReference type="Proteomes" id="UP001629244">
    <property type="component" value="Unassembled WGS sequence"/>
</dbReference>
<accession>A0ABW8YN52</accession>
<name>A0ABW8YN52_9SPHN</name>
<feature type="transmembrane region" description="Helical" evidence="1">
    <location>
        <begin position="32"/>
        <end position="50"/>
    </location>
</feature>
<evidence type="ECO:0000313" key="3">
    <source>
        <dbReference type="Proteomes" id="UP001629244"/>
    </source>
</evidence>
<feature type="transmembrane region" description="Helical" evidence="1">
    <location>
        <begin position="6"/>
        <end position="25"/>
    </location>
</feature>
<comment type="caution">
    <text evidence="2">The sequence shown here is derived from an EMBL/GenBank/DDBJ whole genome shotgun (WGS) entry which is preliminary data.</text>
</comment>
<keyword evidence="3" id="KW-1185">Reference proteome</keyword>
<evidence type="ECO:0000256" key="1">
    <source>
        <dbReference type="SAM" id="Phobius"/>
    </source>
</evidence>
<evidence type="ECO:0000313" key="2">
    <source>
        <dbReference type="EMBL" id="MFL9841716.1"/>
    </source>
</evidence>
<dbReference type="InterPro" id="IPR029062">
    <property type="entry name" value="Class_I_gatase-like"/>
</dbReference>
<dbReference type="RefSeq" id="WP_408078605.1">
    <property type="nucleotide sequence ID" value="NZ_JBELQC010000001.1"/>
</dbReference>
<reference evidence="2 3" key="1">
    <citation type="submission" date="2024-06" db="EMBL/GenBank/DDBJ databases">
        <authorList>
            <person name="Kaempfer P."/>
            <person name="Viver T."/>
        </authorList>
    </citation>
    <scope>NUCLEOTIDE SEQUENCE [LARGE SCALE GENOMIC DNA]</scope>
    <source>
        <strain evidence="2 3">ST-64</strain>
    </source>
</reference>